<dbReference type="SUPFAM" id="SSF51126">
    <property type="entry name" value="Pectin lyase-like"/>
    <property type="match status" value="1"/>
</dbReference>
<dbReference type="PANTHER" id="PTHR11319">
    <property type="entry name" value="G PROTEIN-COUPLED RECEPTOR-RELATED"/>
    <property type="match status" value="1"/>
</dbReference>
<dbReference type="InParanoid" id="A0A078AJD8"/>
<dbReference type="EMBL" id="CCKQ01010832">
    <property type="protein sequence ID" value="CDW82349.1"/>
    <property type="molecule type" value="Genomic_DNA"/>
</dbReference>
<dbReference type="SUPFAM" id="SSF57184">
    <property type="entry name" value="Growth factor receptor domain"/>
    <property type="match status" value="1"/>
</dbReference>
<name>A0A078AJD8_STYLE</name>
<gene>
    <name evidence="1" type="primary">Contig4991.g5349</name>
    <name evidence="1" type="ORF">STYLEM_11381</name>
</gene>
<dbReference type="InterPro" id="IPR009030">
    <property type="entry name" value="Growth_fac_rcpt_cys_sf"/>
</dbReference>
<dbReference type="InterPro" id="IPR011050">
    <property type="entry name" value="Pectin_lyase_fold/virulence"/>
</dbReference>
<proteinExistence type="predicted"/>
<dbReference type="InterPro" id="IPR006212">
    <property type="entry name" value="Furin_repeat"/>
</dbReference>
<dbReference type="SMART" id="SM00261">
    <property type="entry name" value="FU"/>
    <property type="match status" value="2"/>
</dbReference>
<reference evidence="1 2" key="1">
    <citation type="submission" date="2014-06" db="EMBL/GenBank/DDBJ databases">
        <authorList>
            <person name="Swart Estienne"/>
        </authorList>
    </citation>
    <scope>NUCLEOTIDE SEQUENCE [LARGE SCALE GENOMIC DNA]</scope>
    <source>
        <strain evidence="1 2">130c</strain>
    </source>
</reference>
<dbReference type="CDD" id="cd00064">
    <property type="entry name" value="FU"/>
    <property type="match status" value="2"/>
</dbReference>
<accession>A0A078AJD8</accession>
<evidence type="ECO:0000313" key="1">
    <source>
        <dbReference type="EMBL" id="CDW82349.1"/>
    </source>
</evidence>
<keyword evidence="2" id="KW-1185">Reference proteome</keyword>
<evidence type="ECO:0000313" key="2">
    <source>
        <dbReference type="Proteomes" id="UP000039865"/>
    </source>
</evidence>
<dbReference type="PANTHER" id="PTHR11319:SF35">
    <property type="entry name" value="OUTER MEMBRANE PROTEIN PMPC-RELATED"/>
    <property type="match status" value="1"/>
</dbReference>
<sequence length="1996" mass="227142">MALVPPHIMQEMIKVIVDDVLVYYMVVKSANHLKLDLRPIFNVYNVRADFIYLQIVLGYCVEKKPDESFDNCIQAQSEGAAQCQVCDDGYYLNSYSFCSKCNVTNCFTCDSNNKAYCTQCQETFILDNGICKNCNSEKMDKALLNYYPQCANCDASGCLGCVNGFKDYTTGNCVSKCPKGQYGKKDFSQRGKIAHSYCAECHSQCLECVNEYPEGCTRCKAGFYLSKTMKIVSYGSCIAKTQQTLSVDLFVKPADSISFDATSQTGERDNPYMDIQDAITRMYERCADVIDTCQLVLTLTLRTFNLQLLRYIVQETQIAMKMILRRTEECNIANGGSLIKFDISKETVLTRVLDRPPTLLIDKLILMEVISQFKTQNLKDSQHVAPFQEISENYTVYQKQIYDKIYEEDQAFVGICLTDCQSLTIVNTAFTKFGIDIAANIDENNVEQIETVALINPAYGMHRQGKILHLDKFNGPTNITGNMFEYNVLGYQSGCSFLENDKSFQYDQYEDPDFIYQEVYPSNDAYNSSFVQLKHLISIQNQLGSVHIRLNTFQGNSVIKGIINIDGTKDAAKIDLQVQDILIENNVFQQNFAYLSTIAIQIRRYDKSFDDYTLKDGYLPCGGILINANNFSNNFGCPLFGGSLIQMVCQTVETIDQFDQPKPLEISPTKFTYDQIIEVQELVTQDYGSTNKNQFMLSNNYYNKNYGGYNEALQKFKTSDNYVAFLFKNETENTDSRMRLGKFFSLSSDPSGDQDSDYDDLYRRRRVLQDSQNSWVPSIDNNPDKQLLGLIYIRQSLYLFISQTTVKDNFIYEQNLNRTKGAFITIRRFYGFVHFLNVDISNYKGMLNSKYARTDLNLQVNQGTSFSSVFAQTNPIIGFDQQSQLQDVMSDYIMQNVTLNNIECWTNYNHSLFQITTKNASIKAIQVSNINVELKNQDPEFYLYQDDDGPQIFQLQIRGNIGNQIIVKDSTFQNIYGNRGSVFNLSMSPIFSGEIKTIFNSSFNNIVSRAGGVFHIAKGYQGILEILNCNFTNTESYGKGGVLSNNPSWESPAEMEEGLSGLTFQYCNFESNFAVNEELWDFYFFPMNYIYFKRSGYITFINQNNHIQLVILNNTITQYYKSRIYDFSTNNNQIEAKYNEEQKKDSDQKSYGTAFVIITKDTIQINSESNIFDGCRYGYLGGIYHISTNTAYFSDMHSTYINSFAFFGGVIYCEGCQRITFENTTYDTQQAQQGAVIYSIKKNAMTFYSPINIQVISSRANNVLSLDSGGFAYIYGNKTQVYLFIQNSNFTNVNSSQNQVESFKIGSIIESSYDGGGVIFVWGPQVTIELENNIFLSTSTIESGGVIYALSTNELSLSIKQQTIKDVYAKVKGAIIYAQSLLKTLSATLSDNVMSCQDEVNQDQLKTFLADQKRPGFESFHAFQFLTYLDSTVISERNNISNCGISTYISSDETEYIGSGGVYYLNGVKGFLTFQDSFSNYSNNSAYYGGVYLCGQCNLYLNFNLYEDNFCYYGCVASTGADYKNITISSCEFRDNQAIYTGGVLYQYDLEYLKESITVINSKFYTNMTKYWEVWRQRYKNNTDQVLIEEIGGLIFTVIQTYQFSFLNNSVEFYDIYVDVDQNDNYDLDKLTNDNIYQLMYVKQIDTVQIKDNNITGYFKQSVIQYLEDNQKDFRSILLDEGVVYKFQGFISLEDTKLTNLHKNVFKNISLNNYGAVRVTNCKNFSDTDSIYENNTALNGAAMTLQQVFGEIYRNKFIGNNAQYGGSMQILDYSRLFMSNLNFQFSYSSNEAGCILIKKLNPSIQQGTWIGLWYSDFTDSYAEKEGGVFRLDDKNLELDFQANYIYRSGTSESFLVGSGDEGSTFQSIQLVIVQLNIVNSAIFGGAIQVSLSNLTLNGTTFAENYAQDGGAISIDNLGFLNTNPLIIEYCEFSNNEADKNTIQLMYGHYSFITQCTFYKNVAKETSKNIFIGYTNLTIENSTFTDDTSYIFQDKTL</sequence>
<organism evidence="1 2">
    <name type="scientific">Stylonychia lemnae</name>
    <name type="common">Ciliate</name>
    <dbReference type="NCBI Taxonomy" id="5949"/>
    <lineage>
        <taxon>Eukaryota</taxon>
        <taxon>Sar</taxon>
        <taxon>Alveolata</taxon>
        <taxon>Ciliophora</taxon>
        <taxon>Intramacronucleata</taxon>
        <taxon>Spirotrichea</taxon>
        <taxon>Stichotrichia</taxon>
        <taxon>Sporadotrichida</taxon>
        <taxon>Oxytrichidae</taxon>
        <taxon>Stylonychinae</taxon>
        <taxon>Stylonychia</taxon>
    </lineage>
</organism>
<dbReference type="Gene3D" id="2.10.220.10">
    <property type="entry name" value="Hormone Receptor, Insulin-like Growth Factor Receptor 1, Chain A, domain 2"/>
    <property type="match status" value="1"/>
</dbReference>
<dbReference type="Proteomes" id="UP000039865">
    <property type="component" value="Unassembled WGS sequence"/>
</dbReference>
<protein>
    <submittedName>
        <fullName evidence="1">Uncharacterized protein</fullName>
    </submittedName>
</protein>
<dbReference type="OrthoDB" id="296172at2759"/>